<proteinExistence type="predicted"/>
<feature type="region of interest" description="Disordered" evidence="1">
    <location>
        <begin position="1"/>
        <end position="24"/>
    </location>
</feature>
<dbReference type="EMBL" id="GBRH01202038">
    <property type="protein sequence ID" value="JAD95857.1"/>
    <property type="molecule type" value="Transcribed_RNA"/>
</dbReference>
<protein>
    <submittedName>
        <fullName evidence="2">Uncharacterized protein</fullName>
    </submittedName>
</protein>
<evidence type="ECO:0000256" key="1">
    <source>
        <dbReference type="SAM" id="MobiDB-lite"/>
    </source>
</evidence>
<dbReference type="AlphaFoldDB" id="A0A0A9EIG8"/>
<evidence type="ECO:0000313" key="2">
    <source>
        <dbReference type="EMBL" id="JAD95857.1"/>
    </source>
</evidence>
<reference evidence="2" key="2">
    <citation type="journal article" date="2015" name="Data Brief">
        <title>Shoot transcriptome of the giant reed, Arundo donax.</title>
        <authorList>
            <person name="Barrero R.A."/>
            <person name="Guerrero F.D."/>
            <person name="Moolhuijzen P."/>
            <person name="Goolsby J.A."/>
            <person name="Tidwell J."/>
            <person name="Bellgard S.E."/>
            <person name="Bellgard M.I."/>
        </authorList>
    </citation>
    <scope>NUCLEOTIDE SEQUENCE</scope>
    <source>
        <tissue evidence="2">Shoot tissue taken approximately 20 cm above the soil surface</tissue>
    </source>
</reference>
<feature type="compositionally biased region" description="Low complexity" evidence="1">
    <location>
        <begin position="14"/>
        <end position="24"/>
    </location>
</feature>
<organism evidence="2">
    <name type="scientific">Arundo donax</name>
    <name type="common">Giant reed</name>
    <name type="synonym">Donax arundinaceus</name>
    <dbReference type="NCBI Taxonomy" id="35708"/>
    <lineage>
        <taxon>Eukaryota</taxon>
        <taxon>Viridiplantae</taxon>
        <taxon>Streptophyta</taxon>
        <taxon>Embryophyta</taxon>
        <taxon>Tracheophyta</taxon>
        <taxon>Spermatophyta</taxon>
        <taxon>Magnoliopsida</taxon>
        <taxon>Liliopsida</taxon>
        <taxon>Poales</taxon>
        <taxon>Poaceae</taxon>
        <taxon>PACMAD clade</taxon>
        <taxon>Arundinoideae</taxon>
        <taxon>Arundineae</taxon>
        <taxon>Arundo</taxon>
    </lineage>
</organism>
<reference evidence="2" key="1">
    <citation type="submission" date="2014-09" db="EMBL/GenBank/DDBJ databases">
        <authorList>
            <person name="Magalhaes I.L.F."/>
            <person name="Oliveira U."/>
            <person name="Santos F.R."/>
            <person name="Vidigal T.H.D.A."/>
            <person name="Brescovit A.D."/>
            <person name="Santos A.J."/>
        </authorList>
    </citation>
    <scope>NUCLEOTIDE SEQUENCE</scope>
    <source>
        <tissue evidence="2">Shoot tissue taken approximately 20 cm above the soil surface</tissue>
    </source>
</reference>
<name>A0A0A9EIG8_ARUDO</name>
<sequence>MPCNGRIRCAGPASNSPSLSSRRFSPPSDFFSSVAVGRWAASIAAAPNVSSRPPTTTTADLEPVDRPLHPICAIFVLPWPWALCSSACSIPI</sequence>
<accession>A0A0A9EIG8</accession>